<keyword evidence="9" id="KW-1185">Reference proteome</keyword>
<evidence type="ECO:0000313" key="8">
    <source>
        <dbReference type="EMBL" id="MBS4193449.1"/>
    </source>
</evidence>
<keyword evidence="8" id="KW-0808">Transferase</keyword>
<evidence type="ECO:0000259" key="7">
    <source>
        <dbReference type="Pfam" id="PF03711"/>
    </source>
</evidence>
<keyword evidence="4" id="KW-0663">Pyridoxal phosphate</keyword>
<evidence type="ECO:0000256" key="5">
    <source>
        <dbReference type="ARBA" id="ARBA00023239"/>
    </source>
</evidence>
<keyword evidence="5" id="KW-0456">Lyase</keyword>
<evidence type="ECO:0000256" key="4">
    <source>
        <dbReference type="ARBA" id="ARBA00022898"/>
    </source>
</evidence>
<dbReference type="Gene3D" id="3.40.640.10">
    <property type="entry name" value="Type I PLP-dependent aspartate aminotransferase-like (Major domain)"/>
    <property type="match status" value="1"/>
</dbReference>
<dbReference type="InterPro" id="IPR052357">
    <property type="entry name" value="Orn_Lys_Arg_decarboxylase-I"/>
</dbReference>
<dbReference type="Pfam" id="PF01276">
    <property type="entry name" value="OKR_DC_1"/>
    <property type="match status" value="1"/>
</dbReference>
<sequence length="479" mass="53000">MDQTRTPLFGALIRHIDNKPVSFHVPGHKYGSLFPKEAKHFYNKLLKLDATELSGLDDLHSPEGAILEAEQLLSQLYGTKKSFFLVNGSTVGNLAMIMAAIREDDTVLVQRNCHKSILNGINLVKAEPVFLEPTYDEEWGVAGGVSINTVKKAIKAFPSSKAIILTYPNYYGMINDLEEIIQFSHSKGIPVLIDEAHGTHFIGNDIFPQSAVSLKADIVVQSAHKTLPAMTMGSYLHFNSNLLSEKDIRSYLEILQSSSPSYPIMASLDIARSYLAGFSNDDAEALLYKIQDFKRRLQKLKGIKVLSFKNGIGDPLKITLQSTSSLSGYELQGRLESVGIFTEMADPYNVLLIFPLLKSDMEYSIEDMVDRFEAALKSVTIHKHPKKAKTGFVTSSISKLELNAKQRADLTSISVPMDEAIGKVCAQFIIPYPPGIPLLFPGETISKEHIDNIRLLFETGARFQGAEGIKSGMIDIFPN</sequence>
<dbReference type="InterPro" id="IPR008286">
    <property type="entry name" value="Prn/Lys/Arg_de-COase_C"/>
</dbReference>
<reference evidence="8 9" key="1">
    <citation type="submission" date="2021-05" db="EMBL/GenBank/DDBJ databases">
        <title>Novel Bacillus species.</title>
        <authorList>
            <person name="Liu G."/>
        </authorList>
    </citation>
    <scope>NUCLEOTIDE SEQUENCE [LARGE SCALE GENOMIC DNA]</scope>
    <source>
        <strain evidence="8 9">FJAT-49705</strain>
    </source>
</reference>
<feature type="domain" description="Orn/Lys/Arg decarboxylase C-terminal" evidence="7">
    <location>
        <begin position="362"/>
        <end position="466"/>
    </location>
</feature>
<gene>
    <name evidence="8" type="ORF">KHA94_25530</name>
</gene>
<dbReference type="InterPro" id="IPR015424">
    <property type="entry name" value="PyrdxlP-dep_Trfase"/>
</dbReference>
<dbReference type="GO" id="GO:0008483">
    <property type="term" value="F:transaminase activity"/>
    <property type="evidence" value="ECO:0007669"/>
    <property type="project" value="UniProtKB-KW"/>
</dbReference>
<keyword evidence="3" id="KW-0210">Decarboxylase</keyword>
<dbReference type="InterPro" id="IPR036633">
    <property type="entry name" value="Prn/Lys/Arg_de-COase_C_sf"/>
</dbReference>
<evidence type="ECO:0000256" key="2">
    <source>
        <dbReference type="ARBA" id="ARBA00010671"/>
    </source>
</evidence>
<dbReference type="EMBL" id="JAGYPM010000012">
    <property type="protein sequence ID" value="MBS4193449.1"/>
    <property type="molecule type" value="Genomic_DNA"/>
</dbReference>
<dbReference type="InterPro" id="IPR015421">
    <property type="entry name" value="PyrdxlP-dep_Trfase_major"/>
</dbReference>
<dbReference type="CDD" id="cd00615">
    <property type="entry name" value="Orn_deC_like"/>
    <property type="match status" value="1"/>
</dbReference>
<dbReference type="RefSeq" id="WP_213104865.1">
    <property type="nucleotide sequence ID" value="NZ_JAGYPM010000012.1"/>
</dbReference>
<feature type="domain" description="Orn/Lys/Arg decarboxylases family 1 pyridoxal-P attachment site" evidence="6">
    <location>
        <begin position="6"/>
        <end position="306"/>
    </location>
</feature>
<dbReference type="Pfam" id="PF03711">
    <property type="entry name" value="OKR_DC_1_C"/>
    <property type="match status" value="1"/>
</dbReference>
<evidence type="ECO:0000259" key="6">
    <source>
        <dbReference type="Pfam" id="PF01276"/>
    </source>
</evidence>
<dbReference type="Gene3D" id="3.90.105.10">
    <property type="entry name" value="Molybdopterin biosynthesis moea protein, domain 2"/>
    <property type="match status" value="1"/>
</dbReference>
<evidence type="ECO:0000313" key="9">
    <source>
        <dbReference type="Proteomes" id="UP000681027"/>
    </source>
</evidence>
<comment type="caution">
    <text evidence="8">The sequence shown here is derived from an EMBL/GenBank/DDBJ whole genome shotgun (WGS) entry which is preliminary data.</text>
</comment>
<keyword evidence="8" id="KW-0032">Aminotransferase</keyword>
<evidence type="ECO:0000256" key="3">
    <source>
        <dbReference type="ARBA" id="ARBA00022793"/>
    </source>
</evidence>
<dbReference type="SUPFAM" id="SSF53383">
    <property type="entry name" value="PLP-dependent transferases"/>
    <property type="match status" value="1"/>
</dbReference>
<dbReference type="PANTHER" id="PTHR43277">
    <property type="entry name" value="ARGININE DECARBOXYLASE"/>
    <property type="match status" value="1"/>
</dbReference>
<evidence type="ECO:0000256" key="1">
    <source>
        <dbReference type="ARBA" id="ARBA00001933"/>
    </source>
</evidence>
<dbReference type="SUPFAM" id="SSF55904">
    <property type="entry name" value="Ornithine decarboxylase C-terminal domain"/>
    <property type="match status" value="1"/>
</dbReference>
<comment type="similarity">
    <text evidence="2">Belongs to the Orn/Lys/Arg decarboxylase class-I family.</text>
</comment>
<accession>A0ABS5P046</accession>
<dbReference type="InterPro" id="IPR000310">
    <property type="entry name" value="Orn/Lys/Arg_deCO2ase_major_dom"/>
</dbReference>
<proteinExistence type="inferred from homology"/>
<organism evidence="8 9">
    <name type="scientific">Cytobacillus citreus</name>
    <dbReference type="NCBI Taxonomy" id="2833586"/>
    <lineage>
        <taxon>Bacteria</taxon>
        <taxon>Bacillati</taxon>
        <taxon>Bacillota</taxon>
        <taxon>Bacilli</taxon>
        <taxon>Bacillales</taxon>
        <taxon>Bacillaceae</taxon>
        <taxon>Cytobacillus</taxon>
    </lineage>
</organism>
<dbReference type="PANTHER" id="PTHR43277:SF3">
    <property type="entry name" value="DECARBOXYLASE, PUTATIVE-RELATED"/>
    <property type="match status" value="1"/>
</dbReference>
<dbReference type="Proteomes" id="UP000681027">
    <property type="component" value="Unassembled WGS sequence"/>
</dbReference>
<protein>
    <submittedName>
        <fullName evidence="8">Aminotransferase class I/II-fold pyridoxal phosphate-dependent enzyme</fullName>
    </submittedName>
</protein>
<name>A0ABS5P046_9BACI</name>
<comment type="cofactor">
    <cofactor evidence="1">
        <name>pyridoxal 5'-phosphate</name>
        <dbReference type="ChEBI" id="CHEBI:597326"/>
    </cofactor>
</comment>